<sequence length="588" mass="62706">MARSAQRLAAGYRPGLFNANESAGLLLGVAQAGFGLPLLLYAWYKWVQNDEPMLVLLCVGAVLIVTGALSAGFRNRMRVPLRHLALCWIGVMDLLCQAATGAEPITLTFAWTPSMLALVAFAVLPAAQSLIYPAVFIPLSLIVLAVQPGADPADVAMSSLLMLATGLGLTWFARSALLAETDELTGIHNFAGFEQVLSAAMRDAAPTEPLSLVRLDINEFALVNRRRGREGGDLAIMRFVADVVKALPSAATMGRVEGDAFAILLPGFTAGDACDLMVRVQVQVAKFSAGISAREGSESESELFGRAGKALFEAQRVGGHGKMIIHGGYYASPAAVLDGLRNGEFFLRFQAVVDLATGAAIGAEALVRWQHPTRGLVPPAEFIPLCEASGSIVVLGEWVVRESVAEAARWRRLRGEDDPVSVAINASARELTSAGYGEFVLTECANVGLPAALVHIEVTETHFGSDAAAVRDNIRVLRGAGVIISMDDFGTGHSSLSRLTEIELDVIKIDQSFVAVIETERESPVAELTIKLAATLGLQVIAEGVETEAQAEWLRERGCLLAQGYLYSRPVAADEFVARFLVQPVTRA</sequence>
<evidence type="ECO:0000256" key="1">
    <source>
        <dbReference type="SAM" id="Phobius"/>
    </source>
</evidence>
<dbReference type="Pfam" id="PF00990">
    <property type="entry name" value="GGDEF"/>
    <property type="match status" value="1"/>
</dbReference>
<dbReference type="Gene3D" id="3.20.20.450">
    <property type="entry name" value="EAL domain"/>
    <property type="match status" value="1"/>
</dbReference>
<evidence type="ECO:0000313" key="4">
    <source>
        <dbReference type="EMBL" id="POH60894.1"/>
    </source>
</evidence>
<organism evidence="4 5">
    <name type="scientific">Cryobacterium zongtaii</name>
    <dbReference type="NCBI Taxonomy" id="1259217"/>
    <lineage>
        <taxon>Bacteria</taxon>
        <taxon>Bacillati</taxon>
        <taxon>Actinomycetota</taxon>
        <taxon>Actinomycetes</taxon>
        <taxon>Micrococcales</taxon>
        <taxon>Microbacteriaceae</taxon>
        <taxon>Cryobacterium</taxon>
    </lineage>
</organism>
<dbReference type="AlphaFoldDB" id="A0A2S3Z6X8"/>
<keyword evidence="5" id="KW-1185">Reference proteome</keyword>
<dbReference type="InterPro" id="IPR000160">
    <property type="entry name" value="GGDEF_dom"/>
</dbReference>
<dbReference type="SUPFAM" id="SSF141868">
    <property type="entry name" value="EAL domain-like"/>
    <property type="match status" value="1"/>
</dbReference>
<dbReference type="PANTHER" id="PTHR33121">
    <property type="entry name" value="CYCLIC DI-GMP PHOSPHODIESTERASE PDEF"/>
    <property type="match status" value="1"/>
</dbReference>
<dbReference type="InterPro" id="IPR050706">
    <property type="entry name" value="Cyclic-di-GMP_PDE-like"/>
</dbReference>
<feature type="transmembrane region" description="Helical" evidence="1">
    <location>
        <begin position="85"/>
        <end position="102"/>
    </location>
</feature>
<proteinExistence type="predicted"/>
<dbReference type="Pfam" id="PF00563">
    <property type="entry name" value="EAL"/>
    <property type="match status" value="1"/>
</dbReference>
<keyword evidence="1" id="KW-1133">Transmembrane helix</keyword>
<dbReference type="PROSITE" id="PS50887">
    <property type="entry name" value="GGDEF"/>
    <property type="match status" value="1"/>
</dbReference>
<evidence type="ECO:0000313" key="5">
    <source>
        <dbReference type="Proteomes" id="UP000237340"/>
    </source>
</evidence>
<reference evidence="4 5" key="1">
    <citation type="submission" date="2018-01" db="EMBL/GenBank/DDBJ databases">
        <title>Cryobacterium sp. nov., from glaciers in China.</title>
        <authorList>
            <person name="Liu Q."/>
            <person name="Xin Y.-H."/>
        </authorList>
    </citation>
    <scope>NUCLEOTIDE SEQUENCE [LARGE SCALE GENOMIC DNA]</scope>
    <source>
        <strain evidence="4 5">TMN-42</strain>
    </source>
</reference>
<dbReference type="NCBIfam" id="TIGR00254">
    <property type="entry name" value="GGDEF"/>
    <property type="match status" value="1"/>
</dbReference>
<dbReference type="EMBL" id="PPXD01000030">
    <property type="protein sequence ID" value="POH60894.1"/>
    <property type="molecule type" value="Genomic_DNA"/>
</dbReference>
<dbReference type="GO" id="GO:0071111">
    <property type="term" value="F:cyclic-guanylate-specific phosphodiesterase activity"/>
    <property type="evidence" value="ECO:0007669"/>
    <property type="project" value="InterPro"/>
</dbReference>
<feature type="transmembrane region" description="Helical" evidence="1">
    <location>
        <begin position="131"/>
        <end position="149"/>
    </location>
</feature>
<dbReference type="RefSeq" id="WP_103462009.1">
    <property type="nucleotide sequence ID" value="NZ_PPXD01000030.1"/>
</dbReference>
<feature type="domain" description="GGDEF" evidence="3">
    <location>
        <begin position="208"/>
        <end position="327"/>
    </location>
</feature>
<dbReference type="Proteomes" id="UP000237340">
    <property type="component" value="Unassembled WGS sequence"/>
</dbReference>
<feature type="transmembrane region" description="Helical" evidence="1">
    <location>
        <begin position="23"/>
        <end position="42"/>
    </location>
</feature>
<dbReference type="InterPro" id="IPR029787">
    <property type="entry name" value="Nucleotide_cyclase"/>
</dbReference>
<evidence type="ECO:0008006" key="6">
    <source>
        <dbReference type="Google" id="ProtNLM"/>
    </source>
</evidence>
<dbReference type="SMART" id="SM00052">
    <property type="entry name" value="EAL"/>
    <property type="match status" value="1"/>
</dbReference>
<protein>
    <recommendedName>
        <fullName evidence="6">GGDEF-domain containing protein</fullName>
    </recommendedName>
</protein>
<dbReference type="Gene3D" id="3.30.70.270">
    <property type="match status" value="1"/>
</dbReference>
<gene>
    <name evidence="4" type="ORF">C3B61_18875</name>
</gene>
<feature type="domain" description="EAL" evidence="2">
    <location>
        <begin position="329"/>
        <end position="584"/>
    </location>
</feature>
<dbReference type="InterPro" id="IPR001633">
    <property type="entry name" value="EAL_dom"/>
</dbReference>
<dbReference type="InterPro" id="IPR043128">
    <property type="entry name" value="Rev_trsase/Diguanyl_cyclase"/>
</dbReference>
<dbReference type="PROSITE" id="PS50883">
    <property type="entry name" value="EAL"/>
    <property type="match status" value="1"/>
</dbReference>
<keyword evidence="1" id="KW-0812">Transmembrane</keyword>
<feature type="transmembrane region" description="Helical" evidence="1">
    <location>
        <begin position="155"/>
        <end position="173"/>
    </location>
</feature>
<comment type="caution">
    <text evidence="4">The sequence shown here is derived from an EMBL/GenBank/DDBJ whole genome shotgun (WGS) entry which is preliminary data.</text>
</comment>
<dbReference type="CDD" id="cd01949">
    <property type="entry name" value="GGDEF"/>
    <property type="match status" value="1"/>
</dbReference>
<dbReference type="PANTHER" id="PTHR33121:SF70">
    <property type="entry name" value="SIGNALING PROTEIN YKOW"/>
    <property type="match status" value="1"/>
</dbReference>
<evidence type="ECO:0000259" key="2">
    <source>
        <dbReference type="PROSITE" id="PS50883"/>
    </source>
</evidence>
<keyword evidence="1" id="KW-0472">Membrane</keyword>
<evidence type="ECO:0000259" key="3">
    <source>
        <dbReference type="PROSITE" id="PS50887"/>
    </source>
</evidence>
<dbReference type="InterPro" id="IPR035919">
    <property type="entry name" value="EAL_sf"/>
</dbReference>
<accession>A0A2S3Z6X8</accession>
<dbReference type="SUPFAM" id="SSF55073">
    <property type="entry name" value="Nucleotide cyclase"/>
    <property type="match status" value="1"/>
</dbReference>
<name>A0A2S3Z6X8_9MICO</name>
<dbReference type="CDD" id="cd01948">
    <property type="entry name" value="EAL"/>
    <property type="match status" value="1"/>
</dbReference>
<feature type="transmembrane region" description="Helical" evidence="1">
    <location>
        <begin position="54"/>
        <end position="73"/>
    </location>
</feature>
<dbReference type="SMART" id="SM00267">
    <property type="entry name" value="GGDEF"/>
    <property type="match status" value="1"/>
</dbReference>